<keyword evidence="2" id="KW-1185">Reference proteome</keyword>
<dbReference type="PANTHER" id="PTHR47331:SF1">
    <property type="entry name" value="GAG-LIKE PROTEIN"/>
    <property type="match status" value="1"/>
</dbReference>
<organism evidence="1 2">
    <name type="scientific">Trichonephila clavata</name>
    <name type="common">Joro spider</name>
    <name type="synonym">Nephila clavata</name>
    <dbReference type="NCBI Taxonomy" id="2740835"/>
    <lineage>
        <taxon>Eukaryota</taxon>
        <taxon>Metazoa</taxon>
        <taxon>Ecdysozoa</taxon>
        <taxon>Arthropoda</taxon>
        <taxon>Chelicerata</taxon>
        <taxon>Arachnida</taxon>
        <taxon>Araneae</taxon>
        <taxon>Araneomorphae</taxon>
        <taxon>Entelegynae</taxon>
        <taxon>Araneoidea</taxon>
        <taxon>Nephilidae</taxon>
        <taxon>Trichonephila</taxon>
    </lineage>
</organism>
<proteinExistence type="predicted"/>
<dbReference type="InterPro" id="IPR008042">
    <property type="entry name" value="Retrotrans_Pao"/>
</dbReference>
<dbReference type="AlphaFoldDB" id="A0A8X6JFV6"/>
<dbReference type="Pfam" id="PF05380">
    <property type="entry name" value="Peptidase_A17"/>
    <property type="match status" value="1"/>
</dbReference>
<gene>
    <name evidence="1" type="ORF">TNCT_15641</name>
</gene>
<evidence type="ECO:0000313" key="1">
    <source>
        <dbReference type="EMBL" id="GFR23603.1"/>
    </source>
</evidence>
<evidence type="ECO:0000313" key="2">
    <source>
        <dbReference type="Proteomes" id="UP000887116"/>
    </source>
</evidence>
<comment type="caution">
    <text evidence="1">The sequence shown here is derived from an EMBL/GenBank/DDBJ whole genome shotgun (WGS) entry which is preliminary data.</text>
</comment>
<dbReference type="OrthoDB" id="6434233at2759"/>
<reference evidence="1" key="1">
    <citation type="submission" date="2020-07" db="EMBL/GenBank/DDBJ databases">
        <title>Multicomponent nature underlies the extraordinary mechanical properties of spider dragline silk.</title>
        <authorList>
            <person name="Kono N."/>
            <person name="Nakamura H."/>
            <person name="Mori M."/>
            <person name="Yoshida Y."/>
            <person name="Ohtoshi R."/>
            <person name="Malay A.D."/>
            <person name="Moran D.A.P."/>
            <person name="Tomita M."/>
            <person name="Numata K."/>
            <person name="Arakawa K."/>
        </authorList>
    </citation>
    <scope>NUCLEOTIDE SEQUENCE</scope>
</reference>
<name>A0A8X6JFV6_TRICU</name>
<dbReference type="PANTHER" id="PTHR47331">
    <property type="entry name" value="PHD-TYPE DOMAIN-CONTAINING PROTEIN"/>
    <property type="match status" value="1"/>
</dbReference>
<dbReference type="EMBL" id="BMAO01018454">
    <property type="protein sequence ID" value="GFR23603.1"/>
    <property type="molecule type" value="Genomic_DNA"/>
</dbReference>
<sequence length="79" mass="8625">MILDSIGDSSEVQIHTFSDVSQKAFGAATFLRVKYKHKISADLVTSKSRVAPLKKLSLPRLELMGALLAARLAKGKKNQ</sequence>
<accession>A0A8X6JFV6</accession>
<protein>
    <submittedName>
        <fullName evidence="1">Uncharacterized protein</fullName>
    </submittedName>
</protein>
<dbReference type="Proteomes" id="UP000887116">
    <property type="component" value="Unassembled WGS sequence"/>
</dbReference>